<feature type="region of interest" description="Disordered" evidence="1">
    <location>
        <begin position="95"/>
        <end position="141"/>
    </location>
</feature>
<proteinExistence type="predicted"/>
<protein>
    <submittedName>
        <fullName evidence="2">Uncharacterized protein</fullName>
    </submittedName>
</protein>
<feature type="region of interest" description="Disordered" evidence="1">
    <location>
        <begin position="171"/>
        <end position="269"/>
    </location>
</feature>
<keyword evidence="3" id="KW-1185">Reference proteome</keyword>
<reference evidence="2" key="1">
    <citation type="submission" date="2023-08" db="EMBL/GenBank/DDBJ databases">
        <authorList>
            <person name="Chen Y."/>
            <person name="Shah S."/>
            <person name="Dougan E. K."/>
            <person name="Thang M."/>
            <person name="Chan C."/>
        </authorList>
    </citation>
    <scope>NUCLEOTIDE SEQUENCE</scope>
</reference>
<evidence type="ECO:0000313" key="3">
    <source>
        <dbReference type="Proteomes" id="UP001178507"/>
    </source>
</evidence>
<dbReference type="Proteomes" id="UP001178507">
    <property type="component" value="Unassembled WGS sequence"/>
</dbReference>
<feature type="compositionally biased region" description="Basic and acidic residues" evidence="1">
    <location>
        <begin position="251"/>
        <end position="261"/>
    </location>
</feature>
<name>A0AA36HRA5_9DINO</name>
<evidence type="ECO:0000256" key="1">
    <source>
        <dbReference type="SAM" id="MobiDB-lite"/>
    </source>
</evidence>
<comment type="caution">
    <text evidence="2">The sequence shown here is derived from an EMBL/GenBank/DDBJ whole genome shotgun (WGS) entry which is preliminary data.</text>
</comment>
<gene>
    <name evidence="2" type="ORF">EVOR1521_LOCUS3001</name>
</gene>
<organism evidence="2 3">
    <name type="scientific">Effrenium voratum</name>
    <dbReference type="NCBI Taxonomy" id="2562239"/>
    <lineage>
        <taxon>Eukaryota</taxon>
        <taxon>Sar</taxon>
        <taxon>Alveolata</taxon>
        <taxon>Dinophyceae</taxon>
        <taxon>Suessiales</taxon>
        <taxon>Symbiodiniaceae</taxon>
        <taxon>Effrenium</taxon>
    </lineage>
</organism>
<evidence type="ECO:0000313" key="2">
    <source>
        <dbReference type="EMBL" id="CAJ1373059.1"/>
    </source>
</evidence>
<accession>A0AA36HRA5</accession>
<sequence length="269" mass="29624">MDSKDPKSRLLVALRKWGRPEEISNEMWEILPKYQATLRLPCYSDGEEDVEELEFEGEVCDDQEAAKNSAAEQALDYLSSEAVKRKIVEIQAARKKPKTEKIDKPQVRQPVVEEEVEEVEEVEGEEEEELAEDPETEQSSEWMGLLAQIPRFLQDDDERARRAGLLWRYGPPYPGQVPFDAAEDDSSDEAIGRAATPLRGRGRSLRPAGGSAANPTARDLSEPAAEEAGKACGREGAPFGAAGSGLPTRDWGARLGDRSGEPEAEAVES</sequence>
<dbReference type="EMBL" id="CAUJNA010000173">
    <property type="protein sequence ID" value="CAJ1373059.1"/>
    <property type="molecule type" value="Genomic_DNA"/>
</dbReference>
<feature type="compositionally biased region" description="Acidic residues" evidence="1">
    <location>
        <begin position="112"/>
        <end position="138"/>
    </location>
</feature>
<dbReference type="AlphaFoldDB" id="A0AA36HRA5"/>